<feature type="transmembrane region" description="Helical" evidence="2">
    <location>
        <begin position="226"/>
        <end position="244"/>
    </location>
</feature>
<dbReference type="EMBL" id="CP121208">
    <property type="protein sequence ID" value="WFM83503.1"/>
    <property type="molecule type" value="Genomic_DNA"/>
</dbReference>
<gene>
    <name evidence="4" type="ORF">P7079_00540</name>
</gene>
<feature type="transmembrane region" description="Helical" evidence="2">
    <location>
        <begin position="164"/>
        <end position="184"/>
    </location>
</feature>
<evidence type="ECO:0000259" key="3">
    <source>
        <dbReference type="Pfam" id="PF00892"/>
    </source>
</evidence>
<evidence type="ECO:0000313" key="4">
    <source>
        <dbReference type="EMBL" id="WFM83503.1"/>
    </source>
</evidence>
<feature type="transmembrane region" description="Helical" evidence="2">
    <location>
        <begin position="115"/>
        <end position="134"/>
    </location>
</feature>
<evidence type="ECO:0000256" key="1">
    <source>
        <dbReference type="ARBA" id="ARBA00007362"/>
    </source>
</evidence>
<dbReference type="RefSeq" id="WP_278012898.1">
    <property type="nucleotide sequence ID" value="NZ_CP121208.1"/>
</dbReference>
<dbReference type="SUPFAM" id="SSF103481">
    <property type="entry name" value="Multidrug resistance efflux transporter EmrE"/>
    <property type="match status" value="1"/>
</dbReference>
<keyword evidence="5" id="KW-1185">Reference proteome</keyword>
<accession>A0ABY8G0Y7</accession>
<protein>
    <submittedName>
        <fullName evidence="4">EamA family transporter</fullName>
    </submittedName>
</protein>
<dbReference type="InterPro" id="IPR000620">
    <property type="entry name" value="EamA_dom"/>
</dbReference>
<feature type="transmembrane region" description="Helical" evidence="2">
    <location>
        <begin position="60"/>
        <end position="77"/>
    </location>
</feature>
<reference evidence="4 5" key="1">
    <citation type="submission" date="2023-03" db="EMBL/GenBank/DDBJ databases">
        <title>Complete genome of Arcanobacterium canis strain DSM 25104 isolated in 2010 from a canine otitis externa in Germany.</title>
        <authorList>
            <person name="Borowiak M."/>
            <person name="Kreitlow A."/>
            <person name="Malorny B."/>
            <person name="Laemmler C."/>
            <person name="Prenger-Berninghoff E."/>
            <person name="Ploetz M."/>
            <person name="Abdulmawjood A."/>
        </authorList>
    </citation>
    <scope>NUCLEOTIDE SEQUENCE [LARGE SCALE GENOMIC DNA]</scope>
    <source>
        <strain evidence="4 5">DSM 25104</strain>
    </source>
</reference>
<proteinExistence type="inferred from homology"/>
<evidence type="ECO:0000256" key="2">
    <source>
        <dbReference type="SAM" id="Phobius"/>
    </source>
</evidence>
<organism evidence="4 5">
    <name type="scientific">Arcanobacterium canis</name>
    <dbReference type="NCBI Taxonomy" id="999183"/>
    <lineage>
        <taxon>Bacteria</taxon>
        <taxon>Bacillati</taxon>
        <taxon>Actinomycetota</taxon>
        <taxon>Actinomycetes</taxon>
        <taxon>Actinomycetales</taxon>
        <taxon>Actinomycetaceae</taxon>
        <taxon>Arcanobacterium</taxon>
    </lineage>
</organism>
<keyword evidence="2" id="KW-0472">Membrane</keyword>
<feature type="transmembrane region" description="Helical" evidence="2">
    <location>
        <begin position="196"/>
        <end position="220"/>
    </location>
</feature>
<evidence type="ECO:0000313" key="5">
    <source>
        <dbReference type="Proteomes" id="UP001215216"/>
    </source>
</evidence>
<keyword evidence="2" id="KW-0812">Transmembrane</keyword>
<feature type="domain" description="EamA" evidence="3">
    <location>
        <begin position="167"/>
        <end position="298"/>
    </location>
</feature>
<feature type="transmembrane region" description="Helical" evidence="2">
    <location>
        <begin position="141"/>
        <end position="158"/>
    </location>
</feature>
<feature type="transmembrane region" description="Helical" evidence="2">
    <location>
        <begin position="89"/>
        <end position="109"/>
    </location>
</feature>
<dbReference type="InterPro" id="IPR037185">
    <property type="entry name" value="EmrE-like"/>
</dbReference>
<comment type="similarity">
    <text evidence="1">Belongs to the EamA transporter family.</text>
</comment>
<sequence>MSKYTQSRPQYHFRRPEKTRSIGAMFAHRWFAPLLVILSALASYMGAAFAVDLFAQMSTPSVAWARFFVAAVILCAWRRPWRGRTARGYIFPIIFGVVIAVLTLLFYASLSLIPMGASVAIQFLGPVTLAMFAGRCWRIRVSVLIALVGVFMISFGGLDVSDPKIRYGILVTLAAGAMWAVYIITGRRMGASGHPLDNLAIATATATVVTVPFAPGAAVIAVSPTLIGTILIVALLSNIVTYTLDIIVMPHVSASMYSLLGALAPATSLAVGVMMLGQRPSLGEFAGLVIVMAAVALSAGTTTPAAGDVVAEVAAQATTHLDPVEVLIDSHIIPSATSTHISLVPVREPRLRRAIASLSRLRPTSRRTARTAAKMPH</sequence>
<feature type="transmembrane region" description="Helical" evidence="2">
    <location>
        <begin position="256"/>
        <end position="276"/>
    </location>
</feature>
<dbReference type="Proteomes" id="UP001215216">
    <property type="component" value="Chromosome"/>
</dbReference>
<name>A0ABY8G0Y7_9ACTO</name>
<keyword evidence="2" id="KW-1133">Transmembrane helix</keyword>
<dbReference type="Pfam" id="PF00892">
    <property type="entry name" value="EamA"/>
    <property type="match status" value="1"/>
</dbReference>